<dbReference type="CDD" id="cd14686">
    <property type="entry name" value="bZIP"/>
    <property type="match status" value="1"/>
</dbReference>
<dbReference type="STRING" id="74557.A0A1W0A3F1"/>
<dbReference type="GO" id="GO:1990234">
    <property type="term" value="C:transferase complex"/>
    <property type="evidence" value="ECO:0007669"/>
    <property type="project" value="UniProtKB-ARBA"/>
</dbReference>
<dbReference type="EMBL" id="JNBS01000546">
    <property type="protein sequence ID" value="OQS04813.1"/>
    <property type="molecule type" value="Genomic_DNA"/>
</dbReference>
<dbReference type="Proteomes" id="UP000243217">
    <property type="component" value="Unassembled WGS sequence"/>
</dbReference>
<dbReference type="SUPFAM" id="SSF50978">
    <property type="entry name" value="WD40 repeat-like"/>
    <property type="match status" value="1"/>
</dbReference>
<accession>A0A1W0A3F1</accession>
<dbReference type="InterPro" id="IPR001680">
    <property type="entry name" value="WD40_rpt"/>
</dbReference>
<keyword evidence="6" id="KW-1185">Reference proteome</keyword>
<evidence type="ECO:0000256" key="3">
    <source>
        <dbReference type="PROSITE-ProRule" id="PRU00221"/>
    </source>
</evidence>
<dbReference type="PANTHER" id="PTHR22847">
    <property type="entry name" value="WD40 REPEAT PROTEIN"/>
    <property type="match status" value="1"/>
</dbReference>
<sequence>MTSELAAVKAELSRVVAVSSEKILKLEEENDVLAEANELLMQENARLRSELEGLKALDVSMATLTVSEPTVPEDLLTPGDGVFTQKEEAVISPAHSMNVLSVSGHVTRSNIIASGAVDKCVKVYDWKSKQLLDTFDAGAPVLAVSFHPQVEYADYLLVSCMDGHSYVLMLNGTELKLVQAFHDHTRQGNVRHIWLSQGLAFATAASDKTAHLYRSSQQVNFTIAKSYYFNGTVEALTVVPAATTEAEQLVIAVRDDCYVHYVDCTTLEKIRLNMNADGIEHVSYTIMDLRVSPSGKYLLAATDSNRHFIFQVKTNVVLRSFYGHTAGAYSQPRALWHTSEKYILSNNEGDGTIYIWSVASERLVHQFKAHDKLIRDMDLVHGVVLTASYDKAVKVWTDQ</sequence>
<evidence type="ECO:0000313" key="6">
    <source>
        <dbReference type="Proteomes" id="UP000243217"/>
    </source>
</evidence>
<evidence type="ECO:0000256" key="4">
    <source>
        <dbReference type="SAM" id="Coils"/>
    </source>
</evidence>
<feature type="coiled-coil region" evidence="4">
    <location>
        <begin position="9"/>
        <end position="57"/>
    </location>
</feature>
<keyword evidence="2" id="KW-0677">Repeat</keyword>
<protein>
    <submittedName>
        <fullName evidence="5">Uncharacterized protein</fullName>
    </submittedName>
</protein>
<dbReference type="AlphaFoldDB" id="A0A1W0A3F1"/>
<gene>
    <name evidence="5" type="ORF">THRCLA_02976</name>
</gene>
<dbReference type="Pfam" id="PF00400">
    <property type="entry name" value="WD40"/>
    <property type="match status" value="3"/>
</dbReference>
<dbReference type="Gene3D" id="2.130.10.10">
    <property type="entry name" value="YVTN repeat-like/Quinoprotein amine dehydrogenase"/>
    <property type="match status" value="2"/>
</dbReference>
<dbReference type="InterPro" id="IPR015943">
    <property type="entry name" value="WD40/YVTN_repeat-like_dom_sf"/>
</dbReference>
<dbReference type="PANTHER" id="PTHR22847:SF637">
    <property type="entry name" value="WD REPEAT DOMAIN 5B"/>
    <property type="match status" value="1"/>
</dbReference>
<evidence type="ECO:0000256" key="2">
    <source>
        <dbReference type="ARBA" id="ARBA00022737"/>
    </source>
</evidence>
<dbReference type="PROSITE" id="PS50294">
    <property type="entry name" value="WD_REPEATS_REGION"/>
    <property type="match status" value="1"/>
</dbReference>
<dbReference type="PROSITE" id="PS50082">
    <property type="entry name" value="WD_REPEATS_2"/>
    <property type="match status" value="1"/>
</dbReference>
<name>A0A1W0A3F1_9STRA</name>
<keyword evidence="1 3" id="KW-0853">WD repeat</keyword>
<evidence type="ECO:0000256" key="1">
    <source>
        <dbReference type="ARBA" id="ARBA00022574"/>
    </source>
</evidence>
<evidence type="ECO:0000313" key="5">
    <source>
        <dbReference type="EMBL" id="OQS04813.1"/>
    </source>
</evidence>
<keyword evidence="4" id="KW-0175">Coiled coil</keyword>
<organism evidence="5 6">
    <name type="scientific">Thraustotheca clavata</name>
    <dbReference type="NCBI Taxonomy" id="74557"/>
    <lineage>
        <taxon>Eukaryota</taxon>
        <taxon>Sar</taxon>
        <taxon>Stramenopiles</taxon>
        <taxon>Oomycota</taxon>
        <taxon>Saprolegniomycetes</taxon>
        <taxon>Saprolegniales</taxon>
        <taxon>Achlyaceae</taxon>
        <taxon>Thraustotheca</taxon>
    </lineage>
</organism>
<proteinExistence type="predicted"/>
<dbReference type="InterPro" id="IPR036322">
    <property type="entry name" value="WD40_repeat_dom_sf"/>
</dbReference>
<feature type="repeat" description="WD" evidence="3">
    <location>
        <begin position="367"/>
        <end position="399"/>
    </location>
</feature>
<dbReference type="SMART" id="SM00320">
    <property type="entry name" value="WD40"/>
    <property type="match status" value="6"/>
</dbReference>
<reference evidence="5 6" key="1">
    <citation type="journal article" date="2014" name="Genome Biol. Evol.">
        <title>The secreted proteins of Achlya hypogyna and Thraustotheca clavata identify the ancestral oomycete secretome and reveal gene acquisitions by horizontal gene transfer.</title>
        <authorList>
            <person name="Misner I."/>
            <person name="Blouin N."/>
            <person name="Leonard G."/>
            <person name="Richards T.A."/>
            <person name="Lane C.E."/>
        </authorList>
    </citation>
    <scope>NUCLEOTIDE SEQUENCE [LARGE SCALE GENOMIC DNA]</scope>
    <source>
        <strain evidence="5 6">ATCC 34112</strain>
    </source>
</reference>
<dbReference type="OrthoDB" id="1932312at2759"/>
<comment type="caution">
    <text evidence="5">The sequence shown here is derived from an EMBL/GenBank/DDBJ whole genome shotgun (WGS) entry which is preliminary data.</text>
</comment>